<dbReference type="CDD" id="cd00995">
    <property type="entry name" value="PBP2_NikA_DppA_OppA_like"/>
    <property type="match status" value="1"/>
</dbReference>
<dbReference type="Gene3D" id="3.90.76.10">
    <property type="entry name" value="Dipeptide-binding Protein, Domain 1"/>
    <property type="match status" value="1"/>
</dbReference>
<dbReference type="GO" id="GO:1904680">
    <property type="term" value="F:peptide transmembrane transporter activity"/>
    <property type="evidence" value="ECO:0007669"/>
    <property type="project" value="TreeGrafter"/>
</dbReference>
<dbReference type="GO" id="GO:0043190">
    <property type="term" value="C:ATP-binding cassette (ABC) transporter complex"/>
    <property type="evidence" value="ECO:0007669"/>
    <property type="project" value="InterPro"/>
</dbReference>
<evidence type="ECO:0000313" key="6">
    <source>
        <dbReference type="EMBL" id="SJZ70280.1"/>
    </source>
</evidence>
<dbReference type="Gene3D" id="3.40.190.10">
    <property type="entry name" value="Periplasmic binding protein-like II"/>
    <property type="match status" value="1"/>
</dbReference>
<comment type="similarity">
    <text evidence="1">Belongs to the bacterial solute-binding protein 5 family.</text>
</comment>
<evidence type="ECO:0000256" key="1">
    <source>
        <dbReference type="ARBA" id="ARBA00005695"/>
    </source>
</evidence>
<protein>
    <submittedName>
        <fullName evidence="6">Peptide/nickel transport system substrate-binding protein</fullName>
    </submittedName>
</protein>
<dbReference type="AlphaFoldDB" id="A0A1T4MT49"/>
<accession>A0A1T4MT49</accession>
<proteinExistence type="inferred from homology"/>
<evidence type="ECO:0000256" key="4">
    <source>
        <dbReference type="SAM" id="SignalP"/>
    </source>
</evidence>
<evidence type="ECO:0000256" key="3">
    <source>
        <dbReference type="ARBA" id="ARBA00022729"/>
    </source>
</evidence>
<dbReference type="PIRSF" id="PIRSF002741">
    <property type="entry name" value="MppA"/>
    <property type="match status" value="1"/>
</dbReference>
<dbReference type="Pfam" id="PF00496">
    <property type="entry name" value="SBP_bac_5"/>
    <property type="match status" value="1"/>
</dbReference>
<evidence type="ECO:0000313" key="7">
    <source>
        <dbReference type="Proteomes" id="UP000243297"/>
    </source>
</evidence>
<feature type="chain" id="PRO_5039693405" evidence="4">
    <location>
        <begin position="26"/>
        <end position="501"/>
    </location>
</feature>
<dbReference type="GO" id="GO:0042597">
    <property type="term" value="C:periplasmic space"/>
    <property type="evidence" value="ECO:0007669"/>
    <property type="project" value="UniProtKB-ARBA"/>
</dbReference>
<dbReference type="RefSeq" id="WP_078711806.1">
    <property type="nucleotide sequence ID" value="NZ_FUWY01000003.1"/>
</dbReference>
<dbReference type="PANTHER" id="PTHR30290:SF9">
    <property type="entry name" value="OLIGOPEPTIDE-BINDING PROTEIN APPA"/>
    <property type="match status" value="1"/>
</dbReference>
<keyword evidence="3 4" id="KW-0732">Signal</keyword>
<keyword evidence="2" id="KW-0813">Transport</keyword>
<evidence type="ECO:0000259" key="5">
    <source>
        <dbReference type="Pfam" id="PF00496"/>
    </source>
</evidence>
<reference evidence="7" key="1">
    <citation type="submission" date="2017-02" db="EMBL/GenBank/DDBJ databases">
        <authorList>
            <person name="Varghese N."/>
            <person name="Submissions S."/>
        </authorList>
    </citation>
    <scope>NUCLEOTIDE SEQUENCE [LARGE SCALE GENOMIC DNA]</scope>
    <source>
        <strain evidence="7">ATCC 25662</strain>
    </source>
</reference>
<dbReference type="Gene3D" id="3.10.105.10">
    <property type="entry name" value="Dipeptide-binding Protein, Domain 3"/>
    <property type="match status" value="1"/>
</dbReference>
<dbReference type="STRING" id="118967.SAMN02745191_1405"/>
<feature type="domain" description="Solute-binding protein family 5" evidence="5">
    <location>
        <begin position="80"/>
        <end position="417"/>
    </location>
</feature>
<sequence>MHKLSKKIYFFALISLLIFTTSCSKQDKPVVVEKPIQIALTQDILSFDPIKTSDIYSEAVLRCIYTSLFDFDDELNLRFKLAKEVETIDDLTWKITIHDNVKFHDGSPLTTDDVLFSIQRALTGERTQKSLEIVDYVEKVDDTTFIIKSKEPYSDLLSLFAKAETSIVSKNIVEKPDYDFTTPVGAGPFKFVSREVEKEIALARFDDYFLEMAAWPLINFKVIVSEQERTTAFLNKEVDILFSVSAYDCEKLSLSPDVEILQSPSTKIEYLSLNTQHAPLDNPKVRLAISYAINRDTITDNVYHGYSVPASSTIPKGIIGFVESPITYDPEKAKELLKEAGYENGFEFTVITINTIRKNTLEYIKLDLAAVGIQLNYNLVTMQEAVDMMNAGEHDGILVGWAFNSDPNGVLPVLLGTGSGKTMNSSNYSNPIVDDLIKEGRIESNVDKKKAIYEEINKIVTSDSPIVVLQNPMVLSASLNDIEGIHFNSQGLIQYESLYRK</sequence>
<dbReference type="GO" id="GO:0015833">
    <property type="term" value="P:peptide transport"/>
    <property type="evidence" value="ECO:0007669"/>
    <property type="project" value="TreeGrafter"/>
</dbReference>
<dbReference type="PANTHER" id="PTHR30290">
    <property type="entry name" value="PERIPLASMIC BINDING COMPONENT OF ABC TRANSPORTER"/>
    <property type="match status" value="1"/>
</dbReference>
<dbReference type="SUPFAM" id="SSF53850">
    <property type="entry name" value="Periplasmic binding protein-like II"/>
    <property type="match status" value="1"/>
</dbReference>
<dbReference type="EMBL" id="FUWY01000003">
    <property type="protein sequence ID" value="SJZ70280.1"/>
    <property type="molecule type" value="Genomic_DNA"/>
</dbReference>
<keyword evidence="7" id="KW-1185">Reference proteome</keyword>
<feature type="signal peptide" evidence="4">
    <location>
        <begin position="1"/>
        <end position="25"/>
    </location>
</feature>
<dbReference type="Proteomes" id="UP000243297">
    <property type="component" value="Unassembled WGS sequence"/>
</dbReference>
<dbReference type="OrthoDB" id="9772924at2"/>
<gene>
    <name evidence="6" type="ORF">SAMN02745191_1405</name>
</gene>
<dbReference type="InterPro" id="IPR030678">
    <property type="entry name" value="Peptide/Ni-bd"/>
</dbReference>
<name>A0A1T4MT49_9FIRM</name>
<evidence type="ECO:0000256" key="2">
    <source>
        <dbReference type="ARBA" id="ARBA00022448"/>
    </source>
</evidence>
<dbReference type="InterPro" id="IPR039424">
    <property type="entry name" value="SBP_5"/>
</dbReference>
<organism evidence="6 7">
    <name type="scientific">Anaerorhabdus furcosa</name>
    <dbReference type="NCBI Taxonomy" id="118967"/>
    <lineage>
        <taxon>Bacteria</taxon>
        <taxon>Bacillati</taxon>
        <taxon>Bacillota</taxon>
        <taxon>Erysipelotrichia</taxon>
        <taxon>Erysipelotrichales</taxon>
        <taxon>Erysipelotrichaceae</taxon>
        <taxon>Anaerorhabdus</taxon>
    </lineage>
</organism>
<dbReference type="PROSITE" id="PS51257">
    <property type="entry name" value="PROKAR_LIPOPROTEIN"/>
    <property type="match status" value="1"/>
</dbReference>
<dbReference type="InterPro" id="IPR000914">
    <property type="entry name" value="SBP_5_dom"/>
</dbReference>